<feature type="region of interest" description="Disordered" evidence="1">
    <location>
        <begin position="1"/>
        <end position="24"/>
    </location>
</feature>
<dbReference type="EMBL" id="WIUZ02000003">
    <property type="protein sequence ID" value="KAF9789489.1"/>
    <property type="molecule type" value="Genomic_DNA"/>
</dbReference>
<comment type="caution">
    <text evidence="2">The sequence shown here is derived from an EMBL/GenBank/DDBJ whole genome shotgun (WGS) entry which is preliminary data.</text>
</comment>
<feature type="compositionally biased region" description="Low complexity" evidence="1">
    <location>
        <begin position="430"/>
        <end position="509"/>
    </location>
</feature>
<organism evidence="2 3">
    <name type="scientific">Thelephora terrestris</name>
    <dbReference type="NCBI Taxonomy" id="56493"/>
    <lineage>
        <taxon>Eukaryota</taxon>
        <taxon>Fungi</taxon>
        <taxon>Dikarya</taxon>
        <taxon>Basidiomycota</taxon>
        <taxon>Agaricomycotina</taxon>
        <taxon>Agaricomycetes</taxon>
        <taxon>Thelephorales</taxon>
        <taxon>Thelephoraceae</taxon>
        <taxon>Thelephora</taxon>
    </lineage>
</organism>
<feature type="region of interest" description="Disordered" evidence="1">
    <location>
        <begin position="321"/>
        <end position="392"/>
    </location>
</feature>
<keyword evidence="3" id="KW-1185">Reference proteome</keyword>
<evidence type="ECO:0000313" key="2">
    <source>
        <dbReference type="EMBL" id="KAF9789489.1"/>
    </source>
</evidence>
<feature type="compositionally biased region" description="Polar residues" evidence="1">
    <location>
        <begin position="13"/>
        <end position="24"/>
    </location>
</feature>
<reference evidence="2" key="1">
    <citation type="journal article" date="2020" name="Nat. Commun.">
        <title>Large-scale genome sequencing of mycorrhizal fungi provides insights into the early evolution of symbiotic traits.</title>
        <authorList>
            <person name="Miyauchi S."/>
            <person name="Kiss E."/>
            <person name="Kuo A."/>
            <person name="Drula E."/>
            <person name="Kohler A."/>
            <person name="Sanchez-Garcia M."/>
            <person name="Morin E."/>
            <person name="Andreopoulos B."/>
            <person name="Barry K.W."/>
            <person name="Bonito G."/>
            <person name="Buee M."/>
            <person name="Carver A."/>
            <person name="Chen C."/>
            <person name="Cichocki N."/>
            <person name="Clum A."/>
            <person name="Culley D."/>
            <person name="Crous P.W."/>
            <person name="Fauchery L."/>
            <person name="Girlanda M."/>
            <person name="Hayes R.D."/>
            <person name="Keri Z."/>
            <person name="LaButti K."/>
            <person name="Lipzen A."/>
            <person name="Lombard V."/>
            <person name="Magnuson J."/>
            <person name="Maillard F."/>
            <person name="Murat C."/>
            <person name="Nolan M."/>
            <person name="Ohm R.A."/>
            <person name="Pangilinan J."/>
            <person name="Pereira M.F."/>
            <person name="Perotto S."/>
            <person name="Peter M."/>
            <person name="Pfister S."/>
            <person name="Riley R."/>
            <person name="Sitrit Y."/>
            <person name="Stielow J.B."/>
            <person name="Szollosi G."/>
            <person name="Zifcakova L."/>
            <person name="Stursova M."/>
            <person name="Spatafora J.W."/>
            <person name="Tedersoo L."/>
            <person name="Vaario L.M."/>
            <person name="Yamada A."/>
            <person name="Yan M."/>
            <person name="Wang P."/>
            <person name="Xu J."/>
            <person name="Bruns T."/>
            <person name="Baldrian P."/>
            <person name="Vilgalys R."/>
            <person name="Dunand C."/>
            <person name="Henrissat B."/>
            <person name="Grigoriev I.V."/>
            <person name="Hibbett D."/>
            <person name="Nagy L.G."/>
            <person name="Martin F.M."/>
        </authorList>
    </citation>
    <scope>NUCLEOTIDE SEQUENCE</scope>
    <source>
        <strain evidence="2">UH-Tt-Lm1</strain>
    </source>
</reference>
<name>A0A9P6HNS8_9AGAM</name>
<feature type="compositionally biased region" description="Basic and acidic residues" evidence="1">
    <location>
        <begin position="670"/>
        <end position="704"/>
    </location>
</feature>
<feature type="compositionally biased region" description="Pro residues" evidence="1">
    <location>
        <begin position="595"/>
        <end position="606"/>
    </location>
</feature>
<dbReference type="AlphaFoldDB" id="A0A9P6HNS8"/>
<feature type="compositionally biased region" description="Low complexity" evidence="1">
    <location>
        <begin position="1"/>
        <end position="12"/>
    </location>
</feature>
<sequence>MSSSPSMFSSDSGPQNSSDGLSYTSRTDCDTGFLSGAGISPTLGPLDFSRRAQASDAGFGTRPQDTGAMFLSSSMSIYLDLAKGYGHSQPGPFFSGPTYDPSVQYFREECVRLRQDKEQLTALTQSLRHVSYFFVRAYMLLDYNCKRLDKLSEQVLALASNFATFSKDVTSALKDIKMNSSTSPDSIFTFTTHLPSLERGPAFLALKHWFRETWSKLKSGETTAESEDPILVQFLEDKNGLILPKSEMQAVRNSVKAYFEFLWDKKRAPPCWGEAPRDLRIDFVRKMEEEFEWLRYCDRHWKAEQLFMNYYPQWYRSKTQPRKSLKRKERLDNDRDGNENPGAPKHPRVAEPEPSPAPPPPAPPPPAPPPTQPASTSVSTTRRRGRKFTRPKLTDFVTGRDFACNWTFPLSLRPTIWPPEATGSALRVEGASSSGSTTGTSTTRPATSRATDSAPGVEGAPTPALTAGTPPSSTTSSRVTDSAPGARDSAPSTAITGTTPPSPSSGTRSARPRAHRIIPTSAAAPGSAPAQSSPLVTAPVLTSDPARTCASLDDNDGSQTDNDRSQSDHDGSLASDDGPRDEDNNSLDDLDEVEPPAPVDVPPRPPVALTKTTTLGPQNDDEINQLDESSTDAAPPPTSDQPHQQTVERTSQMSGSARKATSAKPAKKLAGKDIYYKDWRKENPKKPKKTFHDEWKGLTKDQKKGSAIFSPWVMDHTS</sequence>
<dbReference type="Proteomes" id="UP000736335">
    <property type="component" value="Unassembled WGS sequence"/>
</dbReference>
<proteinExistence type="predicted"/>
<feature type="compositionally biased region" description="Pro residues" evidence="1">
    <location>
        <begin position="353"/>
        <end position="372"/>
    </location>
</feature>
<protein>
    <submittedName>
        <fullName evidence="2">Uncharacterized protein</fullName>
    </submittedName>
</protein>
<accession>A0A9P6HNS8</accession>
<reference evidence="2" key="2">
    <citation type="submission" date="2020-11" db="EMBL/GenBank/DDBJ databases">
        <authorList>
            <consortium name="DOE Joint Genome Institute"/>
            <person name="Kuo A."/>
            <person name="Miyauchi S."/>
            <person name="Kiss E."/>
            <person name="Drula E."/>
            <person name="Kohler A."/>
            <person name="Sanchez-Garcia M."/>
            <person name="Andreopoulos B."/>
            <person name="Barry K.W."/>
            <person name="Bonito G."/>
            <person name="Buee M."/>
            <person name="Carver A."/>
            <person name="Chen C."/>
            <person name="Cichocki N."/>
            <person name="Clum A."/>
            <person name="Culley D."/>
            <person name="Crous P.W."/>
            <person name="Fauchery L."/>
            <person name="Girlanda M."/>
            <person name="Hayes R."/>
            <person name="Keri Z."/>
            <person name="Labutti K."/>
            <person name="Lipzen A."/>
            <person name="Lombard V."/>
            <person name="Magnuson J."/>
            <person name="Maillard F."/>
            <person name="Morin E."/>
            <person name="Murat C."/>
            <person name="Nolan M."/>
            <person name="Ohm R."/>
            <person name="Pangilinan J."/>
            <person name="Pereira M."/>
            <person name="Perotto S."/>
            <person name="Peter M."/>
            <person name="Riley R."/>
            <person name="Sitrit Y."/>
            <person name="Stielow B."/>
            <person name="Szollosi G."/>
            <person name="Zifcakova L."/>
            <person name="Stursova M."/>
            <person name="Spatafora J.W."/>
            <person name="Tedersoo L."/>
            <person name="Vaario L.-M."/>
            <person name="Yamada A."/>
            <person name="Yan M."/>
            <person name="Wang P."/>
            <person name="Xu J."/>
            <person name="Bruns T."/>
            <person name="Baldrian P."/>
            <person name="Vilgalys R."/>
            <person name="Henrissat B."/>
            <person name="Grigoriev I.V."/>
            <person name="Hibbett D."/>
            <person name="Nagy L.G."/>
            <person name="Martin F.M."/>
        </authorList>
    </citation>
    <scope>NUCLEOTIDE SEQUENCE</scope>
    <source>
        <strain evidence="2">UH-Tt-Lm1</strain>
    </source>
</reference>
<dbReference type="OrthoDB" id="3235325at2759"/>
<feature type="compositionally biased region" description="Basic residues" evidence="1">
    <location>
        <begin position="381"/>
        <end position="390"/>
    </location>
</feature>
<feature type="compositionally biased region" description="Polar residues" evidence="1">
    <location>
        <begin position="640"/>
        <end position="655"/>
    </location>
</feature>
<feature type="compositionally biased region" description="Acidic residues" evidence="1">
    <location>
        <begin position="584"/>
        <end position="594"/>
    </location>
</feature>
<gene>
    <name evidence="2" type="ORF">BJ322DRAFT_1018124</name>
</gene>
<feature type="compositionally biased region" description="Basic and acidic residues" evidence="1">
    <location>
        <begin position="561"/>
        <end position="583"/>
    </location>
</feature>
<feature type="compositionally biased region" description="Low complexity" evidence="1">
    <location>
        <begin position="519"/>
        <end position="534"/>
    </location>
</feature>
<feature type="compositionally biased region" description="Basic and acidic residues" evidence="1">
    <location>
        <begin position="329"/>
        <end position="338"/>
    </location>
</feature>
<evidence type="ECO:0000256" key="1">
    <source>
        <dbReference type="SAM" id="MobiDB-lite"/>
    </source>
</evidence>
<feature type="region of interest" description="Disordered" evidence="1">
    <location>
        <begin position="425"/>
        <end position="718"/>
    </location>
</feature>
<evidence type="ECO:0000313" key="3">
    <source>
        <dbReference type="Proteomes" id="UP000736335"/>
    </source>
</evidence>